<dbReference type="Proteomes" id="UP000805193">
    <property type="component" value="Unassembled WGS sequence"/>
</dbReference>
<name>A0AC60QMT8_IXOPE</name>
<protein>
    <submittedName>
        <fullName evidence="1">Uncharacterized protein</fullName>
    </submittedName>
</protein>
<organism evidence="1 2">
    <name type="scientific">Ixodes persulcatus</name>
    <name type="common">Taiga tick</name>
    <dbReference type="NCBI Taxonomy" id="34615"/>
    <lineage>
        <taxon>Eukaryota</taxon>
        <taxon>Metazoa</taxon>
        <taxon>Ecdysozoa</taxon>
        <taxon>Arthropoda</taxon>
        <taxon>Chelicerata</taxon>
        <taxon>Arachnida</taxon>
        <taxon>Acari</taxon>
        <taxon>Parasitiformes</taxon>
        <taxon>Ixodida</taxon>
        <taxon>Ixodoidea</taxon>
        <taxon>Ixodidae</taxon>
        <taxon>Ixodinae</taxon>
        <taxon>Ixodes</taxon>
    </lineage>
</organism>
<comment type="caution">
    <text evidence="1">The sequence shown here is derived from an EMBL/GenBank/DDBJ whole genome shotgun (WGS) entry which is preliminary data.</text>
</comment>
<reference evidence="1 2" key="1">
    <citation type="journal article" date="2020" name="Cell">
        <title>Large-Scale Comparative Analyses of Tick Genomes Elucidate Their Genetic Diversity and Vector Capacities.</title>
        <authorList>
            <consortium name="Tick Genome and Microbiome Consortium (TIGMIC)"/>
            <person name="Jia N."/>
            <person name="Wang J."/>
            <person name="Shi W."/>
            <person name="Du L."/>
            <person name="Sun Y."/>
            <person name="Zhan W."/>
            <person name="Jiang J.F."/>
            <person name="Wang Q."/>
            <person name="Zhang B."/>
            <person name="Ji P."/>
            <person name="Bell-Sakyi L."/>
            <person name="Cui X.M."/>
            <person name="Yuan T.T."/>
            <person name="Jiang B.G."/>
            <person name="Yang W.F."/>
            <person name="Lam T.T."/>
            <person name="Chang Q.C."/>
            <person name="Ding S.J."/>
            <person name="Wang X.J."/>
            <person name="Zhu J.G."/>
            <person name="Ruan X.D."/>
            <person name="Zhao L."/>
            <person name="Wei J.T."/>
            <person name="Ye R.Z."/>
            <person name="Que T.C."/>
            <person name="Du C.H."/>
            <person name="Zhou Y.H."/>
            <person name="Cheng J.X."/>
            <person name="Dai P.F."/>
            <person name="Guo W.B."/>
            <person name="Han X.H."/>
            <person name="Huang E.J."/>
            <person name="Li L.F."/>
            <person name="Wei W."/>
            <person name="Gao Y.C."/>
            <person name="Liu J.Z."/>
            <person name="Shao H.Z."/>
            <person name="Wang X."/>
            <person name="Wang C.C."/>
            <person name="Yang T.C."/>
            <person name="Huo Q.B."/>
            <person name="Li W."/>
            <person name="Chen H.Y."/>
            <person name="Chen S.E."/>
            <person name="Zhou L.G."/>
            <person name="Ni X.B."/>
            <person name="Tian J.H."/>
            <person name="Sheng Y."/>
            <person name="Liu T."/>
            <person name="Pan Y.S."/>
            <person name="Xia L.Y."/>
            <person name="Li J."/>
            <person name="Zhao F."/>
            <person name="Cao W.C."/>
        </authorList>
    </citation>
    <scope>NUCLEOTIDE SEQUENCE [LARGE SCALE GENOMIC DNA]</scope>
    <source>
        <strain evidence="1">Iper-2018</strain>
    </source>
</reference>
<dbReference type="EMBL" id="JABSTQ010007800">
    <property type="protein sequence ID" value="KAG0435215.1"/>
    <property type="molecule type" value="Genomic_DNA"/>
</dbReference>
<evidence type="ECO:0000313" key="1">
    <source>
        <dbReference type="EMBL" id="KAG0435215.1"/>
    </source>
</evidence>
<sequence length="145" mass="16063">MWKIPDAYWGTCESRCLVSGVTTDPEPCGFARPRLAVRDLPVSGEEGILVVEPSRGRFGPFGAPRAPLRPQNNLQESRVPQVTLGAHSYPSRFRHDLRLTGSLVPVVLLKMGSEAVVPLPRRRPALLPSNRAHLRLPQLQKMLKA</sequence>
<keyword evidence="2" id="KW-1185">Reference proteome</keyword>
<evidence type="ECO:0000313" key="2">
    <source>
        <dbReference type="Proteomes" id="UP000805193"/>
    </source>
</evidence>
<proteinExistence type="predicted"/>
<accession>A0AC60QMT8</accession>
<gene>
    <name evidence="1" type="ORF">HPB47_018617</name>
</gene>